<feature type="transmembrane region" description="Helical" evidence="1">
    <location>
        <begin position="62"/>
        <end position="86"/>
    </location>
</feature>
<keyword evidence="1" id="KW-0472">Membrane</keyword>
<keyword evidence="3" id="KW-1185">Reference proteome</keyword>
<dbReference type="RefSeq" id="WP_061801954.1">
    <property type="nucleotide sequence ID" value="NZ_FOXX01000001.1"/>
</dbReference>
<dbReference type="InterPro" id="IPR024563">
    <property type="entry name" value="YqhR"/>
</dbReference>
<feature type="transmembrane region" description="Helical" evidence="1">
    <location>
        <begin position="128"/>
        <end position="147"/>
    </location>
</feature>
<protein>
    <submittedName>
        <fullName evidence="2">Conserved membrane protein YqhR</fullName>
    </submittedName>
</protein>
<dbReference type="Proteomes" id="UP000182762">
    <property type="component" value="Unassembled WGS sequence"/>
</dbReference>
<feature type="transmembrane region" description="Helical" evidence="1">
    <location>
        <begin position="93"/>
        <end position="116"/>
    </location>
</feature>
<organism evidence="2 3">
    <name type="scientific">Priestia endophytica DSM 13796</name>
    <dbReference type="NCBI Taxonomy" id="1121089"/>
    <lineage>
        <taxon>Bacteria</taxon>
        <taxon>Bacillati</taxon>
        <taxon>Bacillota</taxon>
        <taxon>Bacilli</taxon>
        <taxon>Bacillales</taxon>
        <taxon>Bacillaceae</taxon>
        <taxon>Priestia</taxon>
    </lineage>
</organism>
<evidence type="ECO:0000313" key="3">
    <source>
        <dbReference type="Proteomes" id="UP000182762"/>
    </source>
</evidence>
<keyword evidence="1" id="KW-0812">Transmembrane</keyword>
<dbReference type="Pfam" id="PF11085">
    <property type="entry name" value="YqhR"/>
    <property type="match status" value="1"/>
</dbReference>
<dbReference type="EMBL" id="FOXX01000001">
    <property type="protein sequence ID" value="SFQ16307.1"/>
    <property type="molecule type" value="Genomic_DNA"/>
</dbReference>
<keyword evidence="1" id="KW-1133">Transmembrane helix</keyword>
<dbReference type="GeneID" id="93709229"/>
<reference evidence="2 3" key="1">
    <citation type="submission" date="2016-10" db="EMBL/GenBank/DDBJ databases">
        <authorList>
            <person name="Varghese N."/>
            <person name="Submissions S."/>
        </authorList>
    </citation>
    <scope>NUCLEOTIDE SEQUENCE [LARGE SCALE GENOMIC DNA]</scope>
    <source>
        <strain evidence="2 3">DSM 13796</strain>
    </source>
</reference>
<evidence type="ECO:0000256" key="1">
    <source>
        <dbReference type="SAM" id="Phobius"/>
    </source>
</evidence>
<feature type="transmembrane region" description="Helical" evidence="1">
    <location>
        <begin position="20"/>
        <end position="42"/>
    </location>
</feature>
<name>A0A1I5W9L5_9BACI</name>
<accession>A0A1I5W9L5</accession>
<comment type="caution">
    <text evidence="2">The sequence shown here is derived from an EMBL/GenBank/DDBJ whole genome shotgun (WGS) entry which is preliminary data.</text>
</comment>
<proteinExistence type="predicted"/>
<evidence type="ECO:0000313" key="2">
    <source>
        <dbReference type="EMBL" id="SFQ16307.1"/>
    </source>
</evidence>
<gene>
    <name evidence="2" type="ORF">SAMN02745910_00456</name>
</gene>
<sequence>MEKKQEKKEKLPSFMNKAIVIGISAGVLFGILSYIAYVLNLSEIRANLILEPWTFGEWKHHILGHIIGIILLAIISIPVALIYYALLRRFESMWVGAAYGVILWGFVFFLLNPIFPNLKEITDLSRDTIITSFCFYLLYGIFIGYSISYEESELRRISASS</sequence>